<evidence type="ECO:0000256" key="7">
    <source>
        <dbReference type="ARBA" id="ARBA00047343"/>
    </source>
</evidence>
<dbReference type="CDD" id="cd02213">
    <property type="entry name" value="cupin_PMI_typeII_C"/>
    <property type="match status" value="1"/>
</dbReference>
<keyword evidence="5" id="KW-0547">Nucleotide-binding</keyword>
<dbReference type="InterPro" id="IPR051161">
    <property type="entry name" value="Mannose-6P_isomerase_type2"/>
</dbReference>
<comment type="catalytic activity">
    <reaction evidence="7">
        <text>alpha-D-mannose 1-phosphate + GTP + H(+) = GDP-alpha-D-mannose + diphosphate</text>
        <dbReference type="Rhea" id="RHEA:15229"/>
        <dbReference type="ChEBI" id="CHEBI:15378"/>
        <dbReference type="ChEBI" id="CHEBI:33019"/>
        <dbReference type="ChEBI" id="CHEBI:37565"/>
        <dbReference type="ChEBI" id="CHEBI:57527"/>
        <dbReference type="ChEBI" id="CHEBI:58409"/>
        <dbReference type="EC" id="2.7.7.13"/>
    </reaction>
</comment>
<dbReference type="EC" id="2.7.7.13" evidence="2"/>
<dbReference type="Gene3D" id="2.60.120.10">
    <property type="entry name" value="Jelly Rolls"/>
    <property type="match status" value="1"/>
</dbReference>
<dbReference type="NCBIfam" id="TIGR01479">
    <property type="entry name" value="GMP_PMI"/>
    <property type="match status" value="1"/>
</dbReference>
<keyword evidence="13" id="KW-1185">Reference proteome</keyword>
<evidence type="ECO:0000313" key="13">
    <source>
        <dbReference type="Proteomes" id="UP000199502"/>
    </source>
</evidence>
<reference evidence="12 13" key="1">
    <citation type="submission" date="2016-10" db="EMBL/GenBank/DDBJ databases">
        <authorList>
            <person name="de Groot N.N."/>
        </authorList>
    </citation>
    <scope>NUCLEOTIDE SEQUENCE [LARGE SCALE GENOMIC DNA]</scope>
    <source>
        <strain evidence="12 13">CGMCC 1.8925</strain>
    </source>
</reference>
<dbReference type="GO" id="GO:0004475">
    <property type="term" value="F:mannose-1-phosphate guanylyltransferase (GTP) activity"/>
    <property type="evidence" value="ECO:0007669"/>
    <property type="project" value="UniProtKB-EC"/>
</dbReference>
<dbReference type="PANTHER" id="PTHR46390">
    <property type="entry name" value="MANNOSE-1-PHOSPHATE GUANYLYLTRANSFERASE"/>
    <property type="match status" value="1"/>
</dbReference>
<dbReference type="PANTHER" id="PTHR46390:SF1">
    <property type="entry name" value="MANNOSE-1-PHOSPHATE GUANYLYLTRANSFERASE"/>
    <property type="match status" value="1"/>
</dbReference>
<sequence length="483" mass="52028">MAPGDRMQTITPVLLAGGSGTRLWPVSRKRFPKQFAPLMGDETLFQASARRLSGEGFGAPMVLTASDFRFIVMEQLEQAGIAPGQVVIEPSARNTAPAILAAALMAAAEDPERLLLVAPSDHVIPDAAGFAAAVRSGAEAARAGRIVTFGITPDRPETGYGYLELAGTGEGPQPLARFVEKPDAASAARMLAAGNFLWNAGIFLFSARAMIESFRAHAPQYLEPVEAAVDGAVPDLGFLRLARGPWEGVEDQSIDYAVMEKAANLSVVRFSSGWSDLGGWDALWREELTAAPSADGVVADAHSTAIDCHDVLLRSDSEDLQVVGIGLRDLVVVATSDAVLVADKGRAQEVRKAVSSLKEKRRKQAEAFPRDHRPWGWFETLALADRFQVKRIVVKPGAALSLQSHVHRSEHWIVVSGTARVTVDQTVTLVTENQSIYVPLGAVHRMENPGKVPMVLIEVQTGSYLGEDDIIRYEDVYSRSSAD</sequence>
<dbReference type="SUPFAM" id="SSF53448">
    <property type="entry name" value="Nucleotide-diphospho-sugar transferases"/>
    <property type="match status" value="1"/>
</dbReference>
<keyword evidence="4 12" id="KW-0548">Nucleotidyltransferase</keyword>
<dbReference type="SUPFAM" id="SSF51182">
    <property type="entry name" value="RmlC-like cupins"/>
    <property type="match status" value="1"/>
</dbReference>
<evidence type="ECO:0000256" key="6">
    <source>
        <dbReference type="ARBA" id="ARBA00023134"/>
    </source>
</evidence>
<dbReference type="Pfam" id="PF00483">
    <property type="entry name" value="NTP_transferase"/>
    <property type="match status" value="1"/>
</dbReference>
<dbReference type="GO" id="GO:0009298">
    <property type="term" value="P:GDP-mannose biosynthetic process"/>
    <property type="evidence" value="ECO:0007669"/>
    <property type="project" value="TreeGrafter"/>
</dbReference>
<dbReference type="Proteomes" id="UP000199502">
    <property type="component" value="Unassembled WGS sequence"/>
</dbReference>
<keyword evidence="3 12" id="KW-0808">Transferase</keyword>
<dbReference type="InterPro" id="IPR049577">
    <property type="entry name" value="GMPP_N"/>
</dbReference>
<dbReference type="CDD" id="cd02509">
    <property type="entry name" value="GDP-M1P_Guanylyltransferase"/>
    <property type="match status" value="1"/>
</dbReference>
<protein>
    <recommendedName>
        <fullName evidence="2">mannose-1-phosphate guanylyltransferase</fullName>
        <ecNumber evidence="2">2.7.7.13</ecNumber>
    </recommendedName>
</protein>
<comment type="similarity">
    <text evidence="1 8">Belongs to the mannose-6-phosphate isomerase type 2 family.</text>
</comment>
<keyword evidence="12" id="KW-0413">Isomerase</keyword>
<dbReference type="InterPro" id="IPR029044">
    <property type="entry name" value="Nucleotide-diphossugar_trans"/>
</dbReference>
<dbReference type="GO" id="GO:0016853">
    <property type="term" value="F:isomerase activity"/>
    <property type="evidence" value="ECO:0007669"/>
    <property type="project" value="UniProtKB-KW"/>
</dbReference>
<evidence type="ECO:0000256" key="4">
    <source>
        <dbReference type="ARBA" id="ARBA00022695"/>
    </source>
</evidence>
<evidence type="ECO:0000259" key="10">
    <source>
        <dbReference type="Pfam" id="PF01050"/>
    </source>
</evidence>
<evidence type="ECO:0000259" key="11">
    <source>
        <dbReference type="Pfam" id="PF22640"/>
    </source>
</evidence>
<dbReference type="Pfam" id="PF22640">
    <property type="entry name" value="ManC_GMP_beta-helix"/>
    <property type="match status" value="1"/>
</dbReference>
<proteinExistence type="inferred from homology"/>
<name>A0A1G5D578_9RHOB</name>
<evidence type="ECO:0000256" key="2">
    <source>
        <dbReference type="ARBA" id="ARBA00012387"/>
    </source>
</evidence>
<keyword evidence="6" id="KW-0342">GTP-binding</keyword>
<dbReference type="FunFam" id="2.60.120.10:FF:000032">
    <property type="entry name" value="Mannose-1-phosphate guanylyltransferase/mannose-6-phosphate isomerase"/>
    <property type="match status" value="1"/>
</dbReference>
<dbReference type="InterPro" id="IPR011051">
    <property type="entry name" value="RmlC_Cupin_sf"/>
</dbReference>
<evidence type="ECO:0000256" key="3">
    <source>
        <dbReference type="ARBA" id="ARBA00022679"/>
    </source>
</evidence>
<dbReference type="InterPro" id="IPR005835">
    <property type="entry name" value="NTP_transferase_dom"/>
</dbReference>
<accession>A0A1G5D578</accession>
<dbReference type="InterPro" id="IPR014710">
    <property type="entry name" value="RmlC-like_jellyroll"/>
</dbReference>
<dbReference type="InterPro" id="IPR054566">
    <property type="entry name" value="ManC/GMP-like_b-helix"/>
</dbReference>
<feature type="domain" description="MannoseP isomerase/GMP-like beta-helix" evidence="11">
    <location>
        <begin position="305"/>
        <end position="357"/>
    </location>
</feature>
<dbReference type="AlphaFoldDB" id="A0A1G5D578"/>
<dbReference type="InterPro" id="IPR006375">
    <property type="entry name" value="Man1P_GuaTrfase/Man6P_Isoase"/>
</dbReference>
<dbReference type="Pfam" id="PF01050">
    <property type="entry name" value="MannoseP_isomer"/>
    <property type="match status" value="1"/>
</dbReference>
<evidence type="ECO:0000313" key="12">
    <source>
        <dbReference type="EMBL" id="SCY09814.1"/>
    </source>
</evidence>
<feature type="domain" description="Nucleotidyl transferase" evidence="9">
    <location>
        <begin position="12"/>
        <end position="287"/>
    </location>
</feature>
<dbReference type="GO" id="GO:0005525">
    <property type="term" value="F:GTP binding"/>
    <property type="evidence" value="ECO:0007669"/>
    <property type="project" value="UniProtKB-KW"/>
</dbReference>
<dbReference type="InterPro" id="IPR001538">
    <property type="entry name" value="Man6P_isomerase-2_C"/>
</dbReference>
<dbReference type="GO" id="GO:0000271">
    <property type="term" value="P:polysaccharide biosynthetic process"/>
    <property type="evidence" value="ECO:0007669"/>
    <property type="project" value="InterPro"/>
</dbReference>
<dbReference type="STRING" id="336292.SAMN05660710_00669"/>
<feature type="domain" description="Mannose-6-phosphate isomerase type II C-terminal" evidence="10">
    <location>
        <begin position="362"/>
        <end position="475"/>
    </location>
</feature>
<dbReference type="Gene3D" id="3.90.550.10">
    <property type="entry name" value="Spore Coat Polysaccharide Biosynthesis Protein SpsA, Chain A"/>
    <property type="match status" value="1"/>
</dbReference>
<evidence type="ECO:0000256" key="8">
    <source>
        <dbReference type="RuleBase" id="RU004190"/>
    </source>
</evidence>
<organism evidence="12 13">
    <name type="scientific">Paracoccus tibetensis</name>
    <dbReference type="NCBI Taxonomy" id="336292"/>
    <lineage>
        <taxon>Bacteria</taxon>
        <taxon>Pseudomonadati</taxon>
        <taxon>Pseudomonadota</taxon>
        <taxon>Alphaproteobacteria</taxon>
        <taxon>Rhodobacterales</taxon>
        <taxon>Paracoccaceae</taxon>
        <taxon>Paracoccus</taxon>
    </lineage>
</organism>
<gene>
    <name evidence="12" type="ORF">SAMN05660710_00669</name>
</gene>
<evidence type="ECO:0000256" key="1">
    <source>
        <dbReference type="ARBA" id="ARBA00006115"/>
    </source>
</evidence>
<dbReference type="EMBL" id="FMVT01000002">
    <property type="protein sequence ID" value="SCY09814.1"/>
    <property type="molecule type" value="Genomic_DNA"/>
</dbReference>
<evidence type="ECO:0000256" key="5">
    <source>
        <dbReference type="ARBA" id="ARBA00022741"/>
    </source>
</evidence>
<evidence type="ECO:0000259" key="9">
    <source>
        <dbReference type="Pfam" id="PF00483"/>
    </source>
</evidence>